<reference evidence="3" key="1">
    <citation type="journal article" date="2015" name="Genome Announc.">
        <title>Draft genome sequence of the cellulolytic fungus Chaetomium globosum.</title>
        <authorList>
            <person name="Cuomo C.A."/>
            <person name="Untereiner W.A."/>
            <person name="Ma L.-J."/>
            <person name="Grabherr M."/>
            <person name="Birren B.W."/>
        </authorList>
    </citation>
    <scope>NUCLEOTIDE SEQUENCE [LARGE SCALE GENOMIC DNA]</scope>
    <source>
        <strain evidence="3">ATCC 6205 / CBS 148.51 / DSM 1962 / NBRC 6347 / NRRL 1970</strain>
    </source>
</reference>
<feature type="compositionally biased region" description="Gly residues" evidence="1">
    <location>
        <begin position="442"/>
        <end position="454"/>
    </location>
</feature>
<dbReference type="InterPro" id="IPR022025">
    <property type="entry name" value="Amidoligase_2"/>
</dbReference>
<dbReference type="PANTHER" id="PTHR36847:SF1">
    <property type="entry name" value="AMIDOLIGASE ENZYME"/>
    <property type="match status" value="1"/>
</dbReference>
<dbReference type="Pfam" id="PF12224">
    <property type="entry name" value="Amidoligase_2"/>
    <property type="match status" value="1"/>
</dbReference>
<feature type="compositionally biased region" description="Basic and acidic residues" evidence="1">
    <location>
        <begin position="370"/>
        <end position="379"/>
    </location>
</feature>
<dbReference type="OrthoDB" id="4580074at2759"/>
<evidence type="ECO:0008006" key="4">
    <source>
        <dbReference type="Google" id="ProtNLM"/>
    </source>
</evidence>
<protein>
    <recommendedName>
        <fullName evidence="4">Amidoligase enzyme</fullName>
    </recommendedName>
</protein>
<feature type="region of interest" description="Disordered" evidence="1">
    <location>
        <begin position="370"/>
        <end position="529"/>
    </location>
</feature>
<keyword evidence="3" id="KW-1185">Reference proteome</keyword>
<dbReference type="GeneID" id="4392400"/>
<dbReference type="HOGENOM" id="CLU_032734_0_0_1"/>
<organism evidence="2 3">
    <name type="scientific">Chaetomium globosum (strain ATCC 6205 / CBS 148.51 / DSM 1962 / NBRC 6347 / NRRL 1970)</name>
    <name type="common">Soil fungus</name>
    <dbReference type="NCBI Taxonomy" id="306901"/>
    <lineage>
        <taxon>Eukaryota</taxon>
        <taxon>Fungi</taxon>
        <taxon>Dikarya</taxon>
        <taxon>Ascomycota</taxon>
        <taxon>Pezizomycotina</taxon>
        <taxon>Sordariomycetes</taxon>
        <taxon>Sordariomycetidae</taxon>
        <taxon>Sordariales</taxon>
        <taxon>Chaetomiaceae</taxon>
        <taxon>Chaetomium</taxon>
    </lineage>
</organism>
<evidence type="ECO:0000256" key="1">
    <source>
        <dbReference type="SAM" id="MobiDB-lite"/>
    </source>
</evidence>
<name>Q2H2H0_CHAGB</name>
<dbReference type="EMBL" id="CH408032">
    <property type="protein sequence ID" value="EAQ87407.1"/>
    <property type="molecule type" value="Genomic_DNA"/>
</dbReference>
<gene>
    <name evidence="2" type="ORF">CHGG_04026</name>
</gene>
<evidence type="ECO:0000313" key="2">
    <source>
        <dbReference type="EMBL" id="EAQ87407.1"/>
    </source>
</evidence>
<feature type="compositionally biased region" description="Low complexity" evidence="1">
    <location>
        <begin position="406"/>
        <end position="423"/>
    </location>
</feature>
<sequence>MSTGNTKTTPTPRLPLFGVEIELFVKVKPKVEVLTWKKRHENPASVPEYWRNWDFNLKNNPPDRDAQIKIIHHRREVGRAIQADIDAMLGPKNGWHCEPEPSLSERTLTLPIDPRKWWGIELVSPPMSVTKQWQQEIEMVYKAVCKNFDIWTSDFCGCHVHVSPGPVKSKENDYSVPKLVRMAKTSYFWEKALCEFLPPDRRDTTYARPNYKSFATTEYEEVERAGWGPLFDKLDELAAGRRGQSNFLQEIQGGLVHGDRYTSFNFEAFMDIGTVEFRRQAGVLSPITTAHRILLAVGLHLSAMRYDFDGAKTRMTHPTAEELRKELAGCIKKLPETCHGTRFLNFLTWCQESYKGGKRYTEEQINAREEALRKGRPPPEQRSAVPPPPPAENSQGTTASQPGGRTTATSSSAAAQPTQASSAGRGGARDTAPPGRQTPAAGRGGPTAGRGGATQGTAGRGAPQGTAGRGAPASTTTPRASTSTGTGTARTAAPQGTSTPARTSTTNQATGTGTGTGAARPRASGNNASSASYMYDAVEDLVRGENMNGATFN</sequence>
<dbReference type="PANTHER" id="PTHR36847">
    <property type="entry name" value="AMIDOLIGASE ENZYME"/>
    <property type="match status" value="1"/>
</dbReference>
<feature type="compositionally biased region" description="Polar residues" evidence="1">
    <location>
        <begin position="392"/>
        <end position="404"/>
    </location>
</feature>
<feature type="compositionally biased region" description="Low complexity" evidence="1">
    <location>
        <begin position="501"/>
        <end position="525"/>
    </location>
</feature>
<evidence type="ECO:0000313" key="3">
    <source>
        <dbReference type="Proteomes" id="UP000001056"/>
    </source>
</evidence>
<dbReference type="Proteomes" id="UP000001056">
    <property type="component" value="Unassembled WGS sequence"/>
</dbReference>
<feature type="compositionally biased region" description="Low complexity" evidence="1">
    <location>
        <begin position="455"/>
        <end position="494"/>
    </location>
</feature>
<dbReference type="VEuPathDB" id="FungiDB:CHGG_04026"/>
<dbReference type="AlphaFoldDB" id="Q2H2H0"/>
<dbReference type="InParanoid" id="Q2H2H0"/>
<accession>Q2H2H0</accession>
<proteinExistence type="predicted"/>
<dbReference type="RefSeq" id="XP_001223240.1">
    <property type="nucleotide sequence ID" value="XM_001223239.1"/>
</dbReference>